<keyword evidence="2" id="KW-1185">Reference proteome</keyword>
<organism evidence="1 2">
    <name type="scientific">Rhodococcus phage Weasels2</name>
    <dbReference type="NCBI Taxonomy" id="1897437"/>
    <lineage>
        <taxon>Viruses</taxon>
        <taxon>Duplodnaviria</taxon>
        <taxon>Heunggongvirae</taxon>
        <taxon>Uroviricota</taxon>
        <taxon>Caudoviricetes</taxon>
        <taxon>Weaselvirus</taxon>
        <taxon>Weaselvirus weasel</taxon>
    </lineage>
</organism>
<dbReference type="Proteomes" id="UP000224902">
    <property type="component" value="Segment"/>
</dbReference>
<evidence type="ECO:0000313" key="2">
    <source>
        <dbReference type="Proteomes" id="UP000224902"/>
    </source>
</evidence>
<accession>A0A1I9SA62</accession>
<sequence length="339" mass="37606">MSDSTIQKVIETSTVGDTPGDGFLKIEQANVFIDHMFDASVLWHEAEKRKMNASYAEWPSMKVGARLVRKATEGYDTGINASAAFTKVSISTTKLRLDWELTTESLEDNIEGVDLDTHLLRLFSNALTNDIEDITINGDLASSDDCLKAFDGWHKKALAGGHVRSANDLTTPPAQLGREHFNQAIKAIPRKYQMRKGDLRFYGSTNLIQDYLYSQSEMGIVPNEIIASEGNLRKYPVPSGPAGYNSRIAPFGVPLIEVPMFDTGFNELNASTGSGTNDTTSYLELTYAKNRIVGIQRDIQVYREFINKKDSVEYTVFVRVGCAWQDLDAVVTVTDIPVV</sequence>
<evidence type="ECO:0000313" key="1">
    <source>
        <dbReference type="EMBL" id="AOZ63668.1"/>
    </source>
</evidence>
<dbReference type="SUPFAM" id="SSF56563">
    <property type="entry name" value="Major capsid protein gp5"/>
    <property type="match status" value="1"/>
</dbReference>
<proteinExistence type="predicted"/>
<protein>
    <submittedName>
        <fullName evidence="1">Major capsid protein</fullName>
    </submittedName>
</protein>
<name>A0A1I9SA62_9CAUD</name>
<dbReference type="OrthoDB" id="3928at10239"/>
<dbReference type="EMBL" id="KX774321">
    <property type="protein sequence ID" value="AOZ63668.1"/>
    <property type="molecule type" value="Genomic_DNA"/>
</dbReference>
<gene>
    <name evidence="1" type="ORF">SEA_WEASELS2_79</name>
</gene>
<reference evidence="2" key="1">
    <citation type="submission" date="2016-08" db="EMBL/GenBank/DDBJ databases">
        <authorList>
            <person name="Seilhamer J.J."/>
        </authorList>
    </citation>
    <scope>NUCLEOTIDE SEQUENCE [LARGE SCALE GENOMIC DNA]</scope>
</reference>